<feature type="compositionally biased region" description="Low complexity" evidence="1">
    <location>
        <begin position="95"/>
        <end position="126"/>
    </location>
</feature>
<feature type="region of interest" description="Disordered" evidence="1">
    <location>
        <begin position="39"/>
        <end position="64"/>
    </location>
</feature>
<keyword evidence="2" id="KW-0812">Transmembrane</keyword>
<dbReference type="InterPro" id="IPR013783">
    <property type="entry name" value="Ig-like_fold"/>
</dbReference>
<dbReference type="CDD" id="cd00118">
    <property type="entry name" value="LysM"/>
    <property type="match status" value="1"/>
</dbReference>
<comment type="caution">
    <text evidence="4">The sequence shown here is derived from an EMBL/GenBank/DDBJ whole genome shotgun (WGS) entry which is preliminary data.</text>
</comment>
<dbReference type="Proteomes" id="UP000434582">
    <property type="component" value="Unassembled WGS sequence"/>
</dbReference>
<feature type="region of interest" description="Disordered" evidence="1">
    <location>
        <begin position="77"/>
        <end position="147"/>
    </location>
</feature>
<dbReference type="InterPro" id="IPR018392">
    <property type="entry name" value="LysM"/>
</dbReference>
<organism evidence="4 5">
    <name type="scientific">Roseospira navarrensis</name>
    <dbReference type="NCBI Taxonomy" id="140058"/>
    <lineage>
        <taxon>Bacteria</taxon>
        <taxon>Pseudomonadati</taxon>
        <taxon>Pseudomonadota</taxon>
        <taxon>Alphaproteobacteria</taxon>
        <taxon>Rhodospirillales</taxon>
        <taxon>Rhodospirillaceae</taxon>
        <taxon>Roseospira</taxon>
    </lineage>
</organism>
<keyword evidence="5" id="KW-1185">Reference proteome</keyword>
<dbReference type="InterPro" id="IPR052196">
    <property type="entry name" value="Bact_Kbp"/>
</dbReference>
<dbReference type="Pfam" id="PF01476">
    <property type="entry name" value="LysM"/>
    <property type="match status" value="1"/>
</dbReference>
<dbReference type="PROSITE" id="PS51782">
    <property type="entry name" value="LYSM"/>
    <property type="match status" value="1"/>
</dbReference>
<evidence type="ECO:0000313" key="4">
    <source>
        <dbReference type="EMBL" id="MQX35760.1"/>
    </source>
</evidence>
<dbReference type="PANTHER" id="PTHR34700:SF4">
    <property type="entry name" value="PHAGE-LIKE ELEMENT PBSX PROTEIN XKDP"/>
    <property type="match status" value="1"/>
</dbReference>
<sequence>MDTRTLWGIVGAAAVLVVAILGIHAFLSMPVLFHSTFETPTETDSPDVVAEDGAPTETSTGSATLDRAFAEARETLTATAPDPATPSRQSAEAGVSDAASRPVVVASVPDAGETPPEAAASAALPAAVPPPRVEASGAPDGPDAPTFDVVRVDPDGSAVIAGRAAPGATVSVLADGAAIGEATADRQGQWVYLPDTPFAPGARELSLSARGGDTAGPAPAAQARLSPTVVVLSVPEREGGSSRAPETGARGDFAPVIALEAPRVGGGTGRLLQGPTPEVAEGTLQVGRVDYSSTGALSLAGTAEPNAVLNLYMDNAPVAQVRADASGAWTARPDTAGLEERVYTLRVDQVRPDGAVETRVELPFQHTDFTFRRGDEGEALLVVQPGNNLWRVARAVYGRGIEYTVIYQANADQIRDPDLIYPGQVFVVPDEGDGGD</sequence>
<evidence type="ECO:0000313" key="5">
    <source>
        <dbReference type="Proteomes" id="UP000434582"/>
    </source>
</evidence>
<name>A0A7X1ZEG5_9PROT</name>
<keyword evidence="2" id="KW-0472">Membrane</keyword>
<dbReference type="OrthoDB" id="370541at2"/>
<reference evidence="4 5" key="1">
    <citation type="submission" date="2019-10" db="EMBL/GenBank/DDBJ databases">
        <title>Draft whole-genome sequence of the purple nonsulfur photosynthetic bacterium Roseospira navarrensis DSM 15114.</title>
        <authorList>
            <person name="Kyndt J.A."/>
            <person name="Meyer T.E."/>
        </authorList>
    </citation>
    <scope>NUCLEOTIDE SEQUENCE [LARGE SCALE GENOMIC DNA]</scope>
    <source>
        <strain evidence="4 5">DSM 15114</strain>
    </source>
</reference>
<feature type="transmembrane region" description="Helical" evidence="2">
    <location>
        <begin position="6"/>
        <end position="27"/>
    </location>
</feature>
<accession>A0A7X1ZEG5</accession>
<evidence type="ECO:0000259" key="3">
    <source>
        <dbReference type="PROSITE" id="PS51782"/>
    </source>
</evidence>
<keyword evidence="2" id="KW-1133">Transmembrane helix</keyword>
<feature type="domain" description="LysM" evidence="3">
    <location>
        <begin position="379"/>
        <end position="428"/>
    </location>
</feature>
<dbReference type="PANTHER" id="PTHR34700">
    <property type="entry name" value="POTASSIUM BINDING PROTEIN KBP"/>
    <property type="match status" value="1"/>
</dbReference>
<evidence type="ECO:0000256" key="1">
    <source>
        <dbReference type="SAM" id="MobiDB-lite"/>
    </source>
</evidence>
<protein>
    <submittedName>
        <fullName evidence="4">LysM peptidoglycan-binding domain-containing protein</fullName>
    </submittedName>
</protein>
<feature type="compositionally biased region" description="Low complexity" evidence="1">
    <location>
        <begin position="77"/>
        <end position="86"/>
    </location>
</feature>
<gene>
    <name evidence="4" type="ORF">GHC57_04425</name>
</gene>
<proteinExistence type="predicted"/>
<dbReference type="EMBL" id="WIVE01000008">
    <property type="protein sequence ID" value="MQX35760.1"/>
    <property type="molecule type" value="Genomic_DNA"/>
</dbReference>
<dbReference type="RefSeq" id="WP_153341582.1">
    <property type="nucleotide sequence ID" value="NZ_WIVE01000008.1"/>
</dbReference>
<dbReference type="AlphaFoldDB" id="A0A7X1ZEG5"/>
<dbReference type="Gene3D" id="2.60.40.10">
    <property type="entry name" value="Immunoglobulins"/>
    <property type="match status" value="2"/>
</dbReference>
<dbReference type="InterPro" id="IPR036779">
    <property type="entry name" value="LysM_dom_sf"/>
</dbReference>
<dbReference type="Gene3D" id="3.10.350.10">
    <property type="entry name" value="LysM domain"/>
    <property type="match status" value="1"/>
</dbReference>
<evidence type="ECO:0000256" key="2">
    <source>
        <dbReference type="SAM" id="Phobius"/>
    </source>
</evidence>